<feature type="transmembrane region" description="Helical" evidence="1">
    <location>
        <begin position="40"/>
        <end position="61"/>
    </location>
</feature>
<organism evidence="3 4">
    <name type="scientific">Castellaniella defragrans</name>
    <name type="common">Alcaligenes defragrans</name>
    <dbReference type="NCBI Taxonomy" id="75697"/>
    <lineage>
        <taxon>Bacteria</taxon>
        <taxon>Pseudomonadati</taxon>
        <taxon>Pseudomonadota</taxon>
        <taxon>Betaproteobacteria</taxon>
        <taxon>Burkholderiales</taxon>
        <taxon>Alcaligenaceae</taxon>
        <taxon>Castellaniella</taxon>
    </lineage>
</organism>
<dbReference type="PANTHER" id="PTHR22911:SF79">
    <property type="entry name" value="MOBA-LIKE NTP TRANSFERASE DOMAIN-CONTAINING PROTEIN"/>
    <property type="match status" value="1"/>
</dbReference>
<evidence type="ECO:0000313" key="3">
    <source>
        <dbReference type="EMBL" id="MBB6083509.1"/>
    </source>
</evidence>
<feature type="transmembrane region" description="Helical" evidence="1">
    <location>
        <begin position="73"/>
        <end position="93"/>
    </location>
</feature>
<evidence type="ECO:0000259" key="2">
    <source>
        <dbReference type="Pfam" id="PF00892"/>
    </source>
</evidence>
<keyword evidence="1" id="KW-0812">Transmembrane</keyword>
<feature type="domain" description="EamA" evidence="2">
    <location>
        <begin position="163"/>
        <end position="298"/>
    </location>
</feature>
<feature type="transmembrane region" description="Helical" evidence="1">
    <location>
        <begin position="162"/>
        <end position="181"/>
    </location>
</feature>
<dbReference type="GO" id="GO:0016020">
    <property type="term" value="C:membrane"/>
    <property type="evidence" value="ECO:0007669"/>
    <property type="project" value="InterPro"/>
</dbReference>
<dbReference type="SUPFAM" id="SSF103481">
    <property type="entry name" value="Multidrug resistance efflux transporter EmrE"/>
    <property type="match status" value="2"/>
</dbReference>
<feature type="transmembrane region" description="Helical" evidence="1">
    <location>
        <begin position="193"/>
        <end position="214"/>
    </location>
</feature>
<dbReference type="PANTHER" id="PTHR22911">
    <property type="entry name" value="ACYL-MALONYL CONDENSING ENZYME-RELATED"/>
    <property type="match status" value="1"/>
</dbReference>
<feature type="domain" description="EamA" evidence="2">
    <location>
        <begin position="12"/>
        <end position="144"/>
    </location>
</feature>
<feature type="transmembrane region" description="Helical" evidence="1">
    <location>
        <begin position="99"/>
        <end position="119"/>
    </location>
</feature>
<feature type="transmembrane region" description="Helical" evidence="1">
    <location>
        <begin position="131"/>
        <end position="150"/>
    </location>
</feature>
<evidence type="ECO:0000313" key="4">
    <source>
        <dbReference type="Proteomes" id="UP000541136"/>
    </source>
</evidence>
<keyword evidence="1" id="KW-0472">Membrane</keyword>
<evidence type="ECO:0000256" key="1">
    <source>
        <dbReference type="SAM" id="Phobius"/>
    </source>
</evidence>
<dbReference type="InterPro" id="IPR037185">
    <property type="entry name" value="EmrE-like"/>
</dbReference>
<sequence>MTSSAVLPRRSAVAILLCVGALFAANHVAARLAFDDRAGLLLAIVCRSGLTLLVLAGFVLWQQPRLRLARGQARWQLVLGVLIALQSLCLYSAVARIPVALALLIGNTFPILLALLTWALGGSPPTRRASLLMGLILCGLILVLDLPAWLSAAGPAAPGWQAGIGFAFMAACAFACGLWITEHRLSSLPGAVRSLYTILIVFCGMLAAGAAGVVPGGMSPPSGGQGWAALATLSVLYATAFTVLFVFVPRLDMARNAPVMNIEPVASLLFGWLLLDQVFGGLQLLGGAVVLGGIVLLAYSRRH</sequence>
<proteinExistence type="predicted"/>
<reference evidence="3 4" key="1">
    <citation type="submission" date="2020-08" db="EMBL/GenBank/DDBJ databases">
        <title>Genomic Encyclopedia of Type Strains, Phase IV (KMG-IV): sequencing the most valuable type-strain genomes for metagenomic binning, comparative biology and taxonomic classification.</title>
        <authorList>
            <person name="Goeker M."/>
        </authorList>
    </citation>
    <scope>NUCLEOTIDE SEQUENCE [LARGE SCALE GENOMIC DNA]</scope>
    <source>
        <strain evidence="3 4">DSM 12141</strain>
    </source>
</reference>
<dbReference type="InterPro" id="IPR000620">
    <property type="entry name" value="EamA_dom"/>
</dbReference>
<dbReference type="RefSeq" id="WP_043680286.1">
    <property type="nucleotide sequence ID" value="NZ_JACHIB010000007.1"/>
</dbReference>
<dbReference type="Proteomes" id="UP000541136">
    <property type="component" value="Unassembled WGS sequence"/>
</dbReference>
<feature type="transmembrane region" description="Helical" evidence="1">
    <location>
        <begin position="281"/>
        <end position="299"/>
    </location>
</feature>
<name>A0A7W9WNK9_CASDE</name>
<dbReference type="Pfam" id="PF00892">
    <property type="entry name" value="EamA"/>
    <property type="match status" value="2"/>
</dbReference>
<protein>
    <submittedName>
        <fullName evidence="3">Drug/metabolite transporter (DMT)-like permease</fullName>
    </submittedName>
</protein>
<gene>
    <name evidence="3" type="ORF">HNR28_001547</name>
</gene>
<keyword evidence="1" id="KW-1133">Transmembrane helix</keyword>
<accession>A0A7W9WNK9</accession>
<feature type="transmembrane region" description="Helical" evidence="1">
    <location>
        <begin position="226"/>
        <end position="247"/>
    </location>
</feature>
<dbReference type="AlphaFoldDB" id="A0A7W9WNK9"/>
<comment type="caution">
    <text evidence="3">The sequence shown here is derived from an EMBL/GenBank/DDBJ whole genome shotgun (WGS) entry which is preliminary data.</text>
</comment>
<dbReference type="EMBL" id="JACHIB010000007">
    <property type="protein sequence ID" value="MBB6083509.1"/>
    <property type="molecule type" value="Genomic_DNA"/>
</dbReference>
<feature type="transmembrane region" description="Helical" evidence="1">
    <location>
        <begin position="259"/>
        <end position="275"/>
    </location>
</feature>
<dbReference type="Gene3D" id="1.10.3730.20">
    <property type="match status" value="1"/>
</dbReference>